<dbReference type="SUPFAM" id="SSF55961">
    <property type="entry name" value="Bet v1-like"/>
    <property type="match status" value="1"/>
</dbReference>
<protein>
    <submittedName>
        <fullName evidence="3">SRPBCC domain-containing protein</fullName>
    </submittedName>
</protein>
<dbReference type="InterPro" id="IPR013538">
    <property type="entry name" value="ASHA1/2-like_C"/>
</dbReference>
<dbReference type="InterPro" id="IPR023393">
    <property type="entry name" value="START-like_dom_sf"/>
</dbReference>
<proteinExistence type="inferred from homology"/>
<accession>A0ABY6CBK5</accession>
<evidence type="ECO:0000256" key="1">
    <source>
        <dbReference type="ARBA" id="ARBA00006817"/>
    </source>
</evidence>
<dbReference type="CDD" id="cd07814">
    <property type="entry name" value="SRPBCC_CalC_Aha1-like"/>
    <property type="match status" value="1"/>
</dbReference>
<dbReference type="Proteomes" id="UP001061862">
    <property type="component" value="Chromosome"/>
</dbReference>
<organism evidence="3 4">
    <name type="scientific">Devosia neptuniae</name>
    <dbReference type="NCBI Taxonomy" id="191302"/>
    <lineage>
        <taxon>Bacteria</taxon>
        <taxon>Pseudomonadati</taxon>
        <taxon>Pseudomonadota</taxon>
        <taxon>Alphaproteobacteria</taxon>
        <taxon>Hyphomicrobiales</taxon>
        <taxon>Devosiaceae</taxon>
        <taxon>Devosia</taxon>
    </lineage>
</organism>
<gene>
    <name evidence="3" type="ORF">N8A98_20740</name>
</gene>
<sequence>MTAQKRGFTLTRIYPVPPQDVFAAWTEPDQLAWFFNPGMPVEQPPEVDLRVGGAWRQLMVEQPGKSYMTGGIYREIDPPRKLVFNFGAVGGWPDLAHGLDDALLVTLLFNPVPGGTEMVCRLEVPAHVSDDKAREWFALGIEAGWTQTVDRLVFSPVA</sequence>
<dbReference type="RefSeq" id="WP_262168186.1">
    <property type="nucleotide sequence ID" value="NZ_CP104965.1"/>
</dbReference>
<evidence type="ECO:0000313" key="4">
    <source>
        <dbReference type="Proteomes" id="UP001061862"/>
    </source>
</evidence>
<name>A0ABY6CBK5_9HYPH</name>
<evidence type="ECO:0000259" key="2">
    <source>
        <dbReference type="Pfam" id="PF08327"/>
    </source>
</evidence>
<keyword evidence="4" id="KW-1185">Reference proteome</keyword>
<feature type="domain" description="Activator of Hsp90 ATPase homologue 1/2-like C-terminal" evidence="2">
    <location>
        <begin position="16"/>
        <end position="152"/>
    </location>
</feature>
<dbReference type="Pfam" id="PF08327">
    <property type="entry name" value="AHSA1"/>
    <property type="match status" value="1"/>
</dbReference>
<reference evidence="3 4" key="1">
    <citation type="submission" date="2022-09" db="EMBL/GenBank/DDBJ databases">
        <title>Interaction between co-microsymbionts with complementary sets of symbiotic genes in legume-rhizobium systems.</title>
        <authorList>
            <person name="Safronova V."/>
            <person name="Sazanova A."/>
            <person name="Afonin A."/>
            <person name="Chirak E."/>
        </authorList>
    </citation>
    <scope>NUCLEOTIDE SEQUENCE [LARGE SCALE GENOMIC DNA]</scope>
    <source>
        <strain evidence="3 4">A18/4-1</strain>
    </source>
</reference>
<dbReference type="EMBL" id="CP104965">
    <property type="protein sequence ID" value="UXN69618.1"/>
    <property type="molecule type" value="Genomic_DNA"/>
</dbReference>
<comment type="similarity">
    <text evidence="1">Belongs to the AHA1 family.</text>
</comment>
<evidence type="ECO:0000313" key="3">
    <source>
        <dbReference type="EMBL" id="UXN69618.1"/>
    </source>
</evidence>
<dbReference type="Gene3D" id="3.30.530.20">
    <property type="match status" value="1"/>
</dbReference>